<feature type="non-terminal residue" evidence="6">
    <location>
        <position position="231"/>
    </location>
</feature>
<dbReference type="InterPro" id="IPR051755">
    <property type="entry name" value="Ig-like_CS_Receptor"/>
</dbReference>
<dbReference type="FunFam" id="2.60.40.10:FF:000295">
    <property type="entry name" value="Tyrosine-protein phosphatase non-receptor type substrate 1"/>
    <property type="match status" value="1"/>
</dbReference>
<feature type="non-terminal residue" evidence="6">
    <location>
        <position position="1"/>
    </location>
</feature>
<evidence type="ECO:0000256" key="4">
    <source>
        <dbReference type="ARBA" id="ARBA00023319"/>
    </source>
</evidence>
<evidence type="ECO:0000256" key="3">
    <source>
        <dbReference type="ARBA" id="ARBA00023180"/>
    </source>
</evidence>
<evidence type="ECO:0000256" key="2">
    <source>
        <dbReference type="ARBA" id="ARBA00023157"/>
    </source>
</evidence>
<protein>
    <recommendedName>
        <fullName evidence="5">Immunoglobulin domain-containing protein</fullName>
    </recommendedName>
</protein>
<dbReference type="AlphaFoldDB" id="A0AAW0HYU3"/>
<reference evidence="6 7" key="1">
    <citation type="journal article" date="2023" name="bioRxiv">
        <title>Conserved and derived expression patterns and positive selection on dental genes reveal complex evolutionary context of ever-growing rodent molars.</title>
        <authorList>
            <person name="Calamari Z.T."/>
            <person name="Song A."/>
            <person name="Cohen E."/>
            <person name="Akter M."/>
            <person name="Roy R.D."/>
            <person name="Hallikas O."/>
            <person name="Christensen M.M."/>
            <person name="Li P."/>
            <person name="Marangoni P."/>
            <person name="Jernvall J."/>
            <person name="Klein O.D."/>
        </authorList>
    </citation>
    <scope>NUCLEOTIDE SEQUENCE [LARGE SCALE GENOMIC DNA]</scope>
    <source>
        <strain evidence="6">V071</strain>
    </source>
</reference>
<evidence type="ECO:0000313" key="6">
    <source>
        <dbReference type="EMBL" id="KAK7807249.1"/>
    </source>
</evidence>
<dbReference type="Gene3D" id="2.60.40.10">
    <property type="entry name" value="Immunoglobulins"/>
    <property type="match status" value="1"/>
</dbReference>
<dbReference type="SUPFAM" id="SSF48726">
    <property type="entry name" value="Immunoglobulin"/>
    <property type="match status" value="1"/>
</dbReference>
<evidence type="ECO:0000259" key="5">
    <source>
        <dbReference type="SMART" id="SM00409"/>
    </source>
</evidence>
<evidence type="ECO:0000313" key="7">
    <source>
        <dbReference type="Proteomes" id="UP001488838"/>
    </source>
</evidence>
<dbReference type="InterPro" id="IPR003599">
    <property type="entry name" value="Ig_sub"/>
</dbReference>
<dbReference type="Pfam" id="PF07686">
    <property type="entry name" value="V-set"/>
    <property type="match status" value="1"/>
</dbReference>
<feature type="domain" description="Immunoglobulin" evidence="5">
    <location>
        <begin position="9"/>
        <end position="107"/>
    </location>
</feature>
<sequence length="231" mass="26482">AATWKLKPEKSVSLAVGDSVILNCTVASLIPLEPIKRHRHLRHDFTGYLVPRITNFTDTTKRKNRNFSIHISNVTPADTDTYYCVKFQKIDPDKEIQPEGGTKLYVLGPPVRAAPCRYHGFSTLNITLTWFKNRDELCYFQTAVVHEGEKISASCLLFCVTNSFCWCCLSSTYHRGKSAVNNSMESDKCHLPYEKVLYFKSLVDLKYVPHRRACHTPSKQRLSLQLYQMTL</sequence>
<evidence type="ECO:0000256" key="1">
    <source>
        <dbReference type="ARBA" id="ARBA00022729"/>
    </source>
</evidence>
<keyword evidence="2" id="KW-1015">Disulfide bond</keyword>
<dbReference type="InterPro" id="IPR013783">
    <property type="entry name" value="Ig-like_fold"/>
</dbReference>
<name>A0AAW0HYU3_MYOGA</name>
<proteinExistence type="predicted"/>
<dbReference type="SMART" id="SM00409">
    <property type="entry name" value="IG"/>
    <property type="match status" value="1"/>
</dbReference>
<keyword evidence="7" id="KW-1185">Reference proteome</keyword>
<keyword evidence="1" id="KW-0732">Signal</keyword>
<comment type="caution">
    <text evidence="6">The sequence shown here is derived from an EMBL/GenBank/DDBJ whole genome shotgun (WGS) entry which is preliminary data.</text>
</comment>
<accession>A0AAW0HYU3</accession>
<dbReference type="InterPro" id="IPR013106">
    <property type="entry name" value="Ig_V-set"/>
</dbReference>
<dbReference type="InterPro" id="IPR036179">
    <property type="entry name" value="Ig-like_dom_sf"/>
</dbReference>
<organism evidence="6 7">
    <name type="scientific">Myodes glareolus</name>
    <name type="common">Bank vole</name>
    <name type="synonym">Clethrionomys glareolus</name>
    <dbReference type="NCBI Taxonomy" id="447135"/>
    <lineage>
        <taxon>Eukaryota</taxon>
        <taxon>Metazoa</taxon>
        <taxon>Chordata</taxon>
        <taxon>Craniata</taxon>
        <taxon>Vertebrata</taxon>
        <taxon>Euteleostomi</taxon>
        <taxon>Mammalia</taxon>
        <taxon>Eutheria</taxon>
        <taxon>Euarchontoglires</taxon>
        <taxon>Glires</taxon>
        <taxon>Rodentia</taxon>
        <taxon>Myomorpha</taxon>
        <taxon>Muroidea</taxon>
        <taxon>Cricetidae</taxon>
        <taxon>Arvicolinae</taxon>
        <taxon>Myodes</taxon>
    </lineage>
</organism>
<keyword evidence="4" id="KW-0393">Immunoglobulin domain</keyword>
<keyword evidence="3" id="KW-0325">Glycoprotein</keyword>
<dbReference type="PANTHER" id="PTHR19971">
    <property type="entry name" value="SIGNAL-REGULATORY PROTEIN BETA"/>
    <property type="match status" value="1"/>
</dbReference>
<dbReference type="Proteomes" id="UP001488838">
    <property type="component" value="Unassembled WGS sequence"/>
</dbReference>
<dbReference type="EMBL" id="JBBHLL010000278">
    <property type="protein sequence ID" value="KAK7807249.1"/>
    <property type="molecule type" value="Genomic_DNA"/>
</dbReference>
<gene>
    <name evidence="6" type="ORF">U0070_003249</name>
</gene>